<evidence type="ECO:0000256" key="2">
    <source>
        <dbReference type="ARBA" id="ARBA00011036"/>
    </source>
</evidence>
<evidence type="ECO:0000313" key="8">
    <source>
        <dbReference type="EMBL" id="KNC84681.1"/>
    </source>
</evidence>
<dbReference type="GO" id="GO:0008519">
    <property type="term" value="F:ammonium channel activity"/>
    <property type="evidence" value="ECO:0007669"/>
    <property type="project" value="InterPro"/>
</dbReference>
<name>A0A0L0G735_9EUKA</name>
<dbReference type="PRINTS" id="PR00342">
    <property type="entry name" value="RHESUSRHD"/>
</dbReference>
<feature type="transmembrane region" description="Helical" evidence="6">
    <location>
        <begin position="85"/>
        <end position="105"/>
    </location>
</feature>
<dbReference type="GO" id="GO:0005886">
    <property type="term" value="C:plasma membrane"/>
    <property type="evidence" value="ECO:0007669"/>
    <property type="project" value="InterPro"/>
</dbReference>
<organism evidence="8 9">
    <name type="scientific">Sphaeroforma arctica JP610</name>
    <dbReference type="NCBI Taxonomy" id="667725"/>
    <lineage>
        <taxon>Eukaryota</taxon>
        <taxon>Ichthyosporea</taxon>
        <taxon>Ichthyophonida</taxon>
        <taxon>Sphaeroforma</taxon>
    </lineage>
</organism>
<feature type="transmembrane region" description="Helical" evidence="6">
    <location>
        <begin position="54"/>
        <end position="73"/>
    </location>
</feature>
<accession>A0A0L0G735</accession>
<feature type="transmembrane region" description="Helical" evidence="6">
    <location>
        <begin position="279"/>
        <end position="296"/>
    </location>
</feature>
<dbReference type="InterPro" id="IPR024041">
    <property type="entry name" value="NH4_transpt_AmtB-like_dom"/>
</dbReference>
<evidence type="ECO:0000256" key="3">
    <source>
        <dbReference type="ARBA" id="ARBA00022692"/>
    </source>
</evidence>
<dbReference type="Gene3D" id="1.10.3430.10">
    <property type="entry name" value="Ammonium transporter AmtB like domains"/>
    <property type="match status" value="1"/>
</dbReference>
<dbReference type="GO" id="GO:0097272">
    <property type="term" value="P:ammonium homeostasis"/>
    <property type="evidence" value="ECO:0007669"/>
    <property type="project" value="TreeGrafter"/>
</dbReference>
<evidence type="ECO:0000256" key="5">
    <source>
        <dbReference type="ARBA" id="ARBA00023136"/>
    </source>
</evidence>
<sequence length="520" mass="56902">MGRQERSVTIAHYKDPAPIAVVHLDETEGSATDADDSTDSSDTGIHQAPDIKQFTVLTVAWQIIMLVLYAVWIDYEETNDMGIYPYFRDTSIMVFFGFGFLMSFLRHHGFSSITWTLLFSVMAAEWGILLELFFIEIDKYDASFDTRRGLDIHVIIGGLFAAATVMISFGAVLGKVTPCQLAVLAIVEPFFFHLNIYICAFKLEAVDVGGGMYIHMFGAVFGLVVCYWLRTTKSHMHEDESSVYVSDMVSLAGTLFLWMLWPSFNASIASTEELRMRTVINTFLSLCGSTVATIMWSRILSRGNRIDVVHVQNSTLAGGVAMGVIGDLAIYPATAIGCGFVAGTMSTVGYVYLTPHLHHRYGIQDVCGVVNLHGTPGLWGSLIAVVALIPLSSGTDGVYPHDSQQPLYQLAATAVSIAMGIVGGLICGVLMNRFIIHCCKDSEMKSEQMFRDCSYWQTPLGFPHVISTAEQHEHTTNETNRLAGSTTVGSKVGLMPTQTGPEKIQNSTAGFTSSDHVVTV</sequence>
<feature type="transmembrane region" description="Helical" evidence="6">
    <location>
        <begin position="210"/>
        <end position="229"/>
    </location>
</feature>
<comment type="subcellular location">
    <subcellularLocation>
        <location evidence="1">Membrane</location>
        <topology evidence="1">Multi-pass membrane protein</topology>
    </subcellularLocation>
</comment>
<dbReference type="Pfam" id="PF00909">
    <property type="entry name" value="Ammonium_transp"/>
    <property type="match status" value="1"/>
</dbReference>
<dbReference type="GeneID" id="25903619"/>
<feature type="transmembrane region" description="Helical" evidence="6">
    <location>
        <begin position="308"/>
        <end position="325"/>
    </location>
</feature>
<dbReference type="InterPro" id="IPR002229">
    <property type="entry name" value="RhesusRHD"/>
</dbReference>
<feature type="transmembrane region" description="Helical" evidence="6">
    <location>
        <begin position="117"/>
        <end position="135"/>
    </location>
</feature>
<gene>
    <name evidence="8" type="ORF">SARC_03115</name>
</gene>
<comment type="similarity">
    <text evidence="2">Belongs to the ammonium transporter (TC 2.A.49) family. Rh subfamily.</text>
</comment>
<feature type="transmembrane region" description="Helical" evidence="6">
    <location>
        <begin position="181"/>
        <end position="198"/>
    </location>
</feature>
<dbReference type="PANTHER" id="PTHR11730">
    <property type="entry name" value="AMMONIUM TRANSPORTER"/>
    <property type="match status" value="1"/>
</dbReference>
<evidence type="ECO:0000313" key="9">
    <source>
        <dbReference type="Proteomes" id="UP000054560"/>
    </source>
</evidence>
<evidence type="ECO:0000256" key="4">
    <source>
        <dbReference type="ARBA" id="ARBA00022989"/>
    </source>
</evidence>
<feature type="transmembrane region" description="Helical" evidence="6">
    <location>
        <begin position="241"/>
        <end position="259"/>
    </location>
</feature>
<dbReference type="Proteomes" id="UP000054560">
    <property type="component" value="Unassembled WGS sequence"/>
</dbReference>
<proteinExistence type="inferred from homology"/>
<evidence type="ECO:0000256" key="1">
    <source>
        <dbReference type="ARBA" id="ARBA00004141"/>
    </source>
</evidence>
<dbReference type="PANTHER" id="PTHR11730:SF60">
    <property type="entry name" value="RH50, ISOFORM D"/>
    <property type="match status" value="1"/>
</dbReference>
<dbReference type="eggNOG" id="KOG3796">
    <property type="taxonomic scope" value="Eukaryota"/>
</dbReference>
<evidence type="ECO:0000259" key="7">
    <source>
        <dbReference type="Pfam" id="PF00909"/>
    </source>
</evidence>
<feature type="transmembrane region" description="Helical" evidence="6">
    <location>
        <begin position="331"/>
        <end position="353"/>
    </location>
</feature>
<feature type="transmembrane region" description="Helical" evidence="6">
    <location>
        <begin position="155"/>
        <end position="174"/>
    </location>
</feature>
<feature type="transmembrane region" description="Helical" evidence="6">
    <location>
        <begin position="411"/>
        <end position="436"/>
    </location>
</feature>
<protein>
    <recommendedName>
        <fullName evidence="7">Ammonium transporter AmtB-like domain-containing protein</fullName>
    </recommendedName>
</protein>
<dbReference type="EMBL" id="KQ241748">
    <property type="protein sequence ID" value="KNC84681.1"/>
    <property type="molecule type" value="Genomic_DNA"/>
</dbReference>
<dbReference type="AlphaFoldDB" id="A0A0L0G735"/>
<dbReference type="RefSeq" id="XP_014158583.1">
    <property type="nucleotide sequence ID" value="XM_014303108.1"/>
</dbReference>
<keyword evidence="3 6" id="KW-0812">Transmembrane</keyword>
<dbReference type="STRING" id="667725.A0A0L0G735"/>
<dbReference type="OrthoDB" id="534912at2759"/>
<keyword evidence="9" id="KW-1185">Reference proteome</keyword>
<keyword evidence="4 6" id="KW-1133">Transmembrane helix</keyword>
<keyword evidence="5 6" id="KW-0472">Membrane</keyword>
<feature type="transmembrane region" description="Helical" evidence="6">
    <location>
        <begin position="365"/>
        <end position="391"/>
    </location>
</feature>
<dbReference type="InterPro" id="IPR029020">
    <property type="entry name" value="Ammonium/urea_transptr"/>
</dbReference>
<evidence type="ECO:0000256" key="6">
    <source>
        <dbReference type="SAM" id="Phobius"/>
    </source>
</evidence>
<dbReference type="SUPFAM" id="SSF111352">
    <property type="entry name" value="Ammonium transporter"/>
    <property type="match status" value="1"/>
</dbReference>
<reference evidence="8 9" key="1">
    <citation type="submission" date="2011-02" db="EMBL/GenBank/DDBJ databases">
        <title>The Genome Sequence of Sphaeroforma arctica JP610.</title>
        <authorList>
            <consortium name="The Broad Institute Genome Sequencing Platform"/>
            <person name="Russ C."/>
            <person name="Cuomo C."/>
            <person name="Young S.K."/>
            <person name="Zeng Q."/>
            <person name="Gargeya S."/>
            <person name="Alvarado L."/>
            <person name="Berlin A."/>
            <person name="Chapman S.B."/>
            <person name="Chen Z."/>
            <person name="Freedman E."/>
            <person name="Gellesch M."/>
            <person name="Goldberg J."/>
            <person name="Griggs A."/>
            <person name="Gujja S."/>
            <person name="Heilman E."/>
            <person name="Heiman D."/>
            <person name="Howarth C."/>
            <person name="Mehta T."/>
            <person name="Neiman D."/>
            <person name="Pearson M."/>
            <person name="Roberts A."/>
            <person name="Saif S."/>
            <person name="Shea T."/>
            <person name="Shenoy N."/>
            <person name="Sisk P."/>
            <person name="Stolte C."/>
            <person name="Sykes S."/>
            <person name="White J."/>
            <person name="Yandava C."/>
            <person name="Burger G."/>
            <person name="Gray M.W."/>
            <person name="Holland P.W.H."/>
            <person name="King N."/>
            <person name="Lang F.B.F."/>
            <person name="Roger A.J."/>
            <person name="Ruiz-Trillo I."/>
            <person name="Haas B."/>
            <person name="Nusbaum C."/>
            <person name="Birren B."/>
        </authorList>
    </citation>
    <scope>NUCLEOTIDE SEQUENCE [LARGE SCALE GENOMIC DNA]</scope>
    <source>
        <strain evidence="8 9">JP610</strain>
    </source>
</reference>
<feature type="domain" description="Ammonium transporter AmtB-like" evidence="7">
    <location>
        <begin position="82"/>
        <end position="436"/>
    </location>
</feature>